<reference evidence="2" key="1">
    <citation type="submission" date="2018-12" db="EMBL/GenBank/DDBJ databases">
        <title>Genome sequencing of Streptococcus sp. KCOM 2412 (= ChDC F135).</title>
        <authorList>
            <person name="Kook J.-K."/>
            <person name="Park S.-N."/>
            <person name="Lim Y.K."/>
        </authorList>
    </citation>
    <scope>NUCLEOTIDE SEQUENCE [LARGE SCALE GENOMIC DNA]</scope>
    <source>
        <strain evidence="2">KCOM 2412</strain>
    </source>
</reference>
<dbReference type="KEGG" id="spei:EHW89_07105"/>
<name>A0A3Q9F429_9STRE</name>
<dbReference type="RefSeq" id="WP_126467535.1">
    <property type="nucleotide sequence ID" value="NZ_CP034543.1"/>
</dbReference>
<dbReference type="EMBL" id="CP034543">
    <property type="protein sequence ID" value="AZQ42226.1"/>
    <property type="molecule type" value="Genomic_DNA"/>
</dbReference>
<evidence type="ECO:0000313" key="1">
    <source>
        <dbReference type="EMBL" id="AZQ42226.1"/>
    </source>
</evidence>
<keyword evidence="2" id="KW-1185">Reference proteome</keyword>
<protein>
    <submittedName>
        <fullName evidence="1">Uncharacterized protein</fullName>
    </submittedName>
</protein>
<organism evidence="1 2">
    <name type="scientific">Streptococcus periodonticum</name>
    <dbReference type="NCBI Taxonomy" id="2490633"/>
    <lineage>
        <taxon>Bacteria</taxon>
        <taxon>Bacillati</taxon>
        <taxon>Bacillota</taxon>
        <taxon>Bacilli</taxon>
        <taxon>Lactobacillales</taxon>
        <taxon>Streptococcaceae</taxon>
        <taxon>Streptococcus</taxon>
    </lineage>
</organism>
<evidence type="ECO:0000313" key="2">
    <source>
        <dbReference type="Proteomes" id="UP000272924"/>
    </source>
</evidence>
<sequence length="330" mass="37428">MQELRIDRHEAQYRYYINSLLELDPTDKEVKLIYDIKFLTPFVGALVASFLNSQGYHVISEINDEGKQSASYAKNNNFFHFAESDKNIDNRNKDFSGSFTPIMKTPLDTYYRAEDNIVENVSKKISNVLSAGNDKVYRILEYIISELFRNIPEHSQCLEGWHCSQHWVHDDYIEAEIALIDYGRGFRESLNSTSKFQVLDDVEAIRLALEPGITAGIVDKSHLREGEKTEYLNSGYGLYAITELCKVLKGQYVIVSRGAIATKNGIEYLRGNLVFPGTAIKIKLRIPNKLSYDTFNSILQGIIKKGQHSSKSIKGAINIASPKSRSMGNY</sequence>
<gene>
    <name evidence="1" type="ORF">EHW89_07105</name>
</gene>
<proteinExistence type="predicted"/>
<dbReference type="AlphaFoldDB" id="A0A3Q9F429"/>
<dbReference type="Proteomes" id="UP000272924">
    <property type="component" value="Chromosome"/>
</dbReference>
<accession>A0A3Q9F429</accession>